<dbReference type="STRING" id="697281.Mahau_1760"/>
<dbReference type="Pfam" id="PF01208">
    <property type="entry name" value="URO-D"/>
    <property type="match status" value="1"/>
</dbReference>
<organism evidence="2 3">
    <name type="scientific">Mahella australiensis (strain DSM 15567 / CIP 107919 / 50-1 BON)</name>
    <dbReference type="NCBI Taxonomy" id="697281"/>
    <lineage>
        <taxon>Bacteria</taxon>
        <taxon>Bacillati</taxon>
        <taxon>Bacillota</taxon>
        <taxon>Clostridia</taxon>
        <taxon>Thermoanaerobacterales</taxon>
        <taxon>Thermoanaerobacterales Family IV. Incertae Sedis</taxon>
        <taxon>Mahella</taxon>
    </lineage>
</organism>
<accession>F4A0P5</accession>
<dbReference type="InterPro" id="IPR052024">
    <property type="entry name" value="Methanogen_methyltrans"/>
</dbReference>
<dbReference type="OrthoDB" id="1714431at2"/>
<dbReference type="PANTHER" id="PTHR47099:SF1">
    <property type="entry name" value="METHYLCOBAMIDE:COM METHYLTRANSFERASE MTBA"/>
    <property type="match status" value="1"/>
</dbReference>
<dbReference type="AlphaFoldDB" id="F4A0P5"/>
<dbReference type="SUPFAM" id="SSF51726">
    <property type="entry name" value="UROD/MetE-like"/>
    <property type="match status" value="1"/>
</dbReference>
<evidence type="ECO:0000313" key="3">
    <source>
        <dbReference type="Proteomes" id="UP000008457"/>
    </source>
</evidence>
<dbReference type="Proteomes" id="UP000008457">
    <property type="component" value="Chromosome"/>
</dbReference>
<dbReference type="GO" id="GO:0004853">
    <property type="term" value="F:uroporphyrinogen decarboxylase activity"/>
    <property type="evidence" value="ECO:0007669"/>
    <property type="project" value="InterPro"/>
</dbReference>
<reference evidence="2 3" key="2">
    <citation type="journal article" date="2011" name="Stand. Genomic Sci.">
        <title>Complete genome sequence of Mahella australiensis type strain (50-1 BON).</title>
        <authorList>
            <person name="Sikorski J."/>
            <person name="Teshima H."/>
            <person name="Nolan M."/>
            <person name="Lucas S."/>
            <person name="Hammon N."/>
            <person name="Deshpande S."/>
            <person name="Cheng J.F."/>
            <person name="Pitluck S."/>
            <person name="Liolios K."/>
            <person name="Pagani I."/>
            <person name="Ivanova N."/>
            <person name="Huntemann M."/>
            <person name="Mavromatis K."/>
            <person name="Ovchinikova G."/>
            <person name="Pati A."/>
            <person name="Tapia R."/>
            <person name="Han C."/>
            <person name="Goodwin L."/>
            <person name="Chen A."/>
            <person name="Palaniappan K."/>
            <person name="Land M."/>
            <person name="Hauser L."/>
            <person name="Ngatchou-Djao O.D."/>
            <person name="Rohde M."/>
            <person name="Pukall R."/>
            <person name="Spring S."/>
            <person name="Abt B."/>
            <person name="Goker M."/>
            <person name="Detter J.C."/>
            <person name="Woyke T."/>
            <person name="Bristow J."/>
            <person name="Markowitz V."/>
            <person name="Hugenholtz P."/>
            <person name="Eisen J.A."/>
            <person name="Kyrpides N.C."/>
            <person name="Klenk H.P."/>
            <person name="Lapidus A."/>
        </authorList>
    </citation>
    <scope>NUCLEOTIDE SEQUENCE [LARGE SCALE GENOMIC DNA]</scope>
    <source>
        <strain evidence="3">DSM 15567 / CIP 107919 / 50-1 BON</strain>
    </source>
</reference>
<gene>
    <name evidence="2" type="ordered locus">Mahau_1760</name>
</gene>
<reference evidence="3" key="1">
    <citation type="submission" date="2010-11" db="EMBL/GenBank/DDBJ databases">
        <title>The complete genome of Mahella australiensis DSM 15567.</title>
        <authorList>
            <consortium name="US DOE Joint Genome Institute (JGI-PGF)"/>
            <person name="Lucas S."/>
            <person name="Copeland A."/>
            <person name="Lapidus A."/>
            <person name="Bruce D."/>
            <person name="Goodwin L."/>
            <person name="Pitluck S."/>
            <person name="Kyrpides N."/>
            <person name="Mavromatis K."/>
            <person name="Pagani I."/>
            <person name="Ivanova N."/>
            <person name="Teshima H."/>
            <person name="Brettin T."/>
            <person name="Detter J.C."/>
            <person name="Han C."/>
            <person name="Tapia R."/>
            <person name="Land M."/>
            <person name="Hauser L."/>
            <person name="Markowitz V."/>
            <person name="Cheng J.-F."/>
            <person name="Hugenholtz P."/>
            <person name="Woyke T."/>
            <person name="Wu D."/>
            <person name="Spring S."/>
            <person name="Pukall R."/>
            <person name="Steenblock K."/>
            <person name="Schneider S."/>
            <person name="Klenk H.-P."/>
            <person name="Eisen J.A."/>
        </authorList>
    </citation>
    <scope>NUCLEOTIDE SEQUENCE [LARGE SCALE GENOMIC DNA]</scope>
    <source>
        <strain evidence="3">DSM 15567 / CIP 107919 / 50-1 BON</strain>
    </source>
</reference>
<dbReference type="KEGG" id="mas:Mahau_1760"/>
<evidence type="ECO:0000313" key="2">
    <source>
        <dbReference type="EMBL" id="AEE96941.1"/>
    </source>
</evidence>
<dbReference type="RefSeq" id="WP_013781369.1">
    <property type="nucleotide sequence ID" value="NC_015520.1"/>
</dbReference>
<sequence length="315" mass="35589">MTPKQRAIMALTLKQPDYVPTMELEFQLVEELFGESYYSGREVADGISKEEIIDHNSRLMAKVFDYLDYAVAMICYGVPQFDDQSNTDTLIAIRQKVEEYLKEERLFVCHGDATYAIPDGDTMLDFVYALNDHPDEMKERAAKMVDDQLERCRKLMDGGFDGFALCSDYAFNRGSFLSPSMFREFITPYLARLIDGQRKMGAYVIKHTDGDIMPIIDQIVECGPHALHSLDPQGGIDIAVIKKMYGDKVCLIGNVNCALMQTGTKEEILASAAYAMEHGKPGGGYIFSTSNVAFKGMPLESYMLIHDYYLKHRAY</sequence>
<keyword evidence="3" id="KW-1185">Reference proteome</keyword>
<name>F4A0P5_MAHA5</name>
<dbReference type="GO" id="GO:0006779">
    <property type="term" value="P:porphyrin-containing compound biosynthetic process"/>
    <property type="evidence" value="ECO:0007669"/>
    <property type="project" value="InterPro"/>
</dbReference>
<dbReference type="Gene3D" id="3.20.20.210">
    <property type="match status" value="1"/>
</dbReference>
<evidence type="ECO:0000259" key="1">
    <source>
        <dbReference type="Pfam" id="PF01208"/>
    </source>
</evidence>
<dbReference type="PANTHER" id="PTHR47099">
    <property type="entry name" value="METHYLCOBAMIDE:COM METHYLTRANSFERASE MTBA"/>
    <property type="match status" value="1"/>
</dbReference>
<dbReference type="EMBL" id="CP002360">
    <property type="protein sequence ID" value="AEE96941.1"/>
    <property type="molecule type" value="Genomic_DNA"/>
</dbReference>
<dbReference type="HOGENOM" id="CLU_054162_2_0_9"/>
<dbReference type="InterPro" id="IPR038071">
    <property type="entry name" value="UROD/MetE-like_sf"/>
</dbReference>
<feature type="domain" description="Uroporphyrinogen decarboxylase (URO-D)" evidence="1">
    <location>
        <begin position="122"/>
        <end position="301"/>
    </location>
</feature>
<dbReference type="eggNOG" id="COG0407">
    <property type="taxonomic scope" value="Bacteria"/>
</dbReference>
<proteinExistence type="predicted"/>
<dbReference type="InterPro" id="IPR000257">
    <property type="entry name" value="Uroporphyrinogen_deCOase"/>
</dbReference>
<protein>
    <recommendedName>
        <fullName evidence="1">Uroporphyrinogen decarboxylase (URO-D) domain-containing protein</fullName>
    </recommendedName>
</protein>